<dbReference type="PRINTS" id="PR00038">
    <property type="entry name" value="HTHLUXR"/>
</dbReference>
<dbReference type="EMBL" id="CP035758">
    <property type="protein sequence ID" value="QBD82631.1"/>
    <property type="molecule type" value="Genomic_DNA"/>
</dbReference>
<dbReference type="Pfam" id="PF17874">
    <property type="entry name" value="TPR_MalT"/>
    <property type="match status" value="1"/>
</dbReference>
<dbReference type="PROSITE" id="PS50043">
    <property type="entry name" value="HTH_LUXR_2"/>
    <property type="match status" value="1"/>
</dbReference>
<dbReference type="Gene3D" id="1.10.10.10">
    <property type="entry name" value="Winged helix-like DNA-binding domain superfamily/Winged helix DNA-binding domain"/>
    <property type="match status" value="1"/>
</dbReference>
<reference evidence="5 6" key="1">
    <citation type="submission" date="2019-01" db="EMBL/GenBank/DDBJ databases">
        <title>Ktedonosporobacter rubrisoli SCAWS-G2.</title>
        <authorList>
            <person name="Huang Y."/>
            <person name="Yan B."/>
        </authorList>
    </citation>
    <scope>NUCLEOTIDE SEQUENCE [LARGE SCALE GENOMIC DNA]</scope>
    <source>
        <strain evidence="5 6">SCAWS-G2</strain>
    </source>
</reference>
<dbReference type="InterPro" id="IPR059106">
    <property type="entry name" value="WHD_MalT"/>
</dbReference>
<sequence>MPKSPTYALIWSSDNNGYLLHTPDAPPQLLFPGKEEAWQAWLTTHSSFSFQGQHGHLNVFKELRARGTGYWYAYHMSAGRMRKHYLGRSTALTLARLEEVAQALQEPVYPSQGIHVSKEERADQQEDEPGLIPLVTRFSPPQVPTTLVERERLLLLLDTAFSRPLTLVSASAGWGKTTLLTAWAHRHPQQTAWLSLEPLDNDPTRFWSSIIAALQRCLPDLGKQALALLHTSTALSSSLMTLLNEVAVRQTATAPIVLFLDDYHVIEEPAIHTSLLFCLEHLPPSLRLVIASRVDPDFPLSRLRVRGSLGEIRDTELRFTREETQRFLTHQMDLALSETDIALLEARTEGWIASLHLAALILQKQVDLSAGVQTLTGSQRVLLDYMREEILESQPQPLQHFLLQTSGLNRLNASLCDAVTGRTDSQLWLEQILRSNLFLQSLEGEQQWYRYHLLWSSALQHEARHRLGEAELCQLAGRESRWYEAQRLLPEAIEAALRAREFAFAAELITRMITPHSFRNPYPLFRRWLEQLPAETLHASPFLSFVYAEALIFTSDRRDSSIRTRVEQPLRIAEQGFRAQQDAQKLAEVLSLRASLAVFRNDLPTAFTLAHQMLHTQPAGEQHWRGTSLAILAMQALLSGNMEQARQLILEARIAYEADQSLPGFFMTAFLLGEISVGQGELSQAAHYYQQVVSGEEKQAQELFTYQLTTTTGAQDTFFARQALTGLAQLAYEWNELDIAQQRLNAALENARIEEMHFLTTGVLLQAHLLHARGQSRQAQEFLNRLSPQARSPQFLREIRACSARIALATGDRDKGEAWLRTIQDATIPDALLRQEEEALLLARLRIAQQQGKAALEILAPWKAQAQVQQCLSSTLAILLLEALAYFAQGQLLEAKQTLLLVLRKAQGERYQRLFLDEGPTMKLLLQTLLPEVHDAPLLSYIYTLLRAFGQKPGSEDVPFSEKAAFLAEPLSVQEQRVLRLLVVGRSNAEIASEFVISVNTVRTHIQSLYRKLNVHNRVEASEVARRLSLL</sequence>
<keyword evidence="3" id="KW-0804">Transcription</keyword>
<dbReference type="SUPFAM" id="SSF46894">
    <property type="entry name" value="C-terminal effector domain of the bipartite response regulators"/>
    <property type="match status" value="1"/>
</dbReference>
<keyword evidence="1" id="KW-0805">Transcription regulation</keyword>
<dbReference type="Gene3D" id="1.25.40.10">
    <property type="entry name" value="Tetratricopeptide repeat domain"/>
    <property type="match status" value="1"/>
</dbReference>
<keyword evidence="6" id="KW-1185">Reference proteome</keyword>
<dbReference type="GO" id="GO:0003677">
    <property type="term" value="F:DNA binding"/>
    <property type="evidence" value="ECO:0007669"/>
    <property type="project" value="UniProtKB-KW"/>
</dbReference>
<keyword evidence="2" id="KW-0238">DNA-binding</keyword>
<dbReference type="Proteomes" id="UP000290365">
    <property type="component" value="Chromosome"/>
</dbReference>
<feature type="domain" description="HTH luxR-type" evidence="4">
    <location>
        <begin position="964"/>
        <end position="1029"/>
    </location>
</feature>
<protein>
    <submittedName>
        <fullName evidence="5">Transcriptional regulator</fullName>
    </submittedName>
</protein>
<dbReference type="KEGG" id="kbs:EPA93_44370"/>
<dbReference type="Gene3D" id="3.40.50.300">
    <property type="entry name" value="P-loop containing nucleotide triphosphate hydrolases"/>
    <property type="match status" value="1"/>
</dbReference>
<dbReference type="Pfam" id="PF13191">
    <property type="entry name" value="AAA_16"/>
    <property type="match status" value="1"/>
</dbReference>
<dbReference type="Pfam" id="PF00196">
    <property type="entry name" value="GerE"/>
    <property type="match status" value="1"/>
</dbReference>
<dbReference type="PANTHER" id="PTHR44688:SF16">
    <property type="entry name" value="DNA-BINDING TRANSCRIPTIONAL ACTIVATOR DEVR_DOSR"/>
    <property type="match status" value="1"/>
</dbReference>
<dbReference type="PROSITE" id="PS00622">
    <property type="entry name" value="HTH_LUXR_1"/>
    <property type="match status" value="1"/>
</dbReference>
<gene>
    <name evidence="5" type="ORF">EPA93_44370</name>
</gene>
<dbReference type="SMART" id="SM00421">
    <property type="entry name" value="HTH_LUXR"/>
    <property type="match status" value="1"/>
</dbReference>
<dbReference type="AlphaFoldDB" id="A0A4V0Z0B4"/>
<dbReference type="InterPro" id="IPR011990">
    <property type="entry name" value="TPR-like_helical_dom_sf"/>
</dbReference>
<dbReference type="InterPro" id="IPR016032">
    <property type="entry name" value="Sig_transdc_resp-reg_C-effctor"/>
</dbReference>
<evidence type="ECO:0000256" key="3">
    <source>
        <dbReference type="ARBA" id="ARBA00023163"/>
    </source>
</evidence>
<evidence type="ECO:0000313" key="6">
    <source>
        <dbReference type="Proteomes" id="UP000290365"/>
    </source>
</evidence>
<dbReference type="InterPro" id="IPR041664">
    <property type="entry name" value="AAA_16"/>
</dbReference>
<evidence type="ECO:0000256" key="2">
    <source>
        <dbReference type="ARBA" id="ARBA00023125"/>
    </source>
</evidence>
<dbReference type="InterPro" id="IPR000792">
    <property type="entry name" value="Tscrpt_reg_LuxR_C"/>
</dbReference>
<accession>A0A4V0Z0B4</accession>
<proteinExistence type="predicted"/>
<dbReference type="PANTHER" id="PTHR44688">
    <property type="entry name" value="DNA-BINDING TRANSCRIPTIONAL ACTIVATOR DEVR_DOSR"/>
    <property type="match status" value="1"/>
</dbReference>
<dbReference type="SUPFAM" id="SSF48452">
    <property type="entry name" value="TPR-like"/>
    <property type="match status" value="1"/>
</dbReference>
<dbReference type="OrthoDB" id="1137593at2"/>
<evidence type="ECO:0000313" key="5">
    <source>
        <dbReference type="EMBL" id="QBD82631.1"/>
    </source>
</evidence>
<dbReference type="GO" id="GO:0006355">
    <property type="term" value="P:regulation of DNA-templated transcription"/>
    <property type="evidence" value="ECO:0007669"/>
    <property type="project" value="InterPro"/>
</dbReference>
<dbReference type="Pfam" id="PF25873">
    <property type="entry name" value="WHD_MalT"/>
    <property type="match status" value="1"/>
</dbReference>
<evidence type="ECO:0000259" key="4">
    <source>
        <dbReference type="PROSITE" id="PS50043"/>
    </source>
</evidence>
<dbReference type="CDD" id="cd06170">
    <property type="entry name" value="LuxR_C_like"/>
    <property type="match status" value="1"/>
</dbReference>
<dbReference type="InterPro" id="IPR036388">
    <property type="entry name" value="WH-like_DNA-bd_sf"/>
</dbReference>
<name>A0A4V0Z0B4_KTERU</name>
<evidence type="ECO:0000256" key="1">
    <source>
        <dbReference type="ARBA" id="ARBA00023015"/>
    </source>
</evidence>
<dbReference type="SUPFAM" id="SSF52540">
    <property type="entry name" value="P-loop containing nucleoside triphosphate hydrolases"/>
    <property type="match status" value="1"/>
</dbReference>
<dbReference type="InterPro" id="IPR027417">
    <property type="entry name" value="P-loop_NTPase"/>
</dbReference>
<dbReference type="RefSeq" id="WP_129893700.1">
    <property type="nucleotide sequence ID" value="NZ_CP035758.1"/>
</dbReference>
<organism evidence="5 6">
    <name type="scientific">Ktedonosporobacter rubrisoli</name>
    <dbReference type="NCBI Taxonomy" id="2509675"/>
    <lineage>
        <taxon>Bacteria</taxon>
        <taxon>Bacillati</taxon>
        <taxon>Chloroflexota</taxon>
        <taxon>Ktedonobacteria</taxon>
        <taxon>Ktedonobacterales</taxon>
        <taxon>Ktedonosporobacteraceae</taxon>
        <taxon>Ktedonosporobacter</taxon>
    </lineage>
</organism>
<dbReference type="InterPro" id="IPR041617">
    <property type="entry name" value="TPR_MalT"/>
</dbReference>